<sequence length="222" mass="25224">MRRKPLAGEKGLAYFLTNLGINEKEVPKDELYYAYLEMVRLGLAGLVRIERNNQERLRECNKELIDLDHILECEKLTREEKGRLIDEREEVRDKRRIVQSIKEMSGALQDRQVDVGVLSEKLEGVIGACYKKVTPSEKMYTFKSERGAVMYENITGKRTEDGTIVTANTAVEPTEETTKKAESTSNIRTLAETEGCEPKPLSEIEDLTGYLEGIKKGRKGGY</sequence>
<reference evidence="1 2" key="1">
    <citation type="submission" date="2017-09" db="EMBL/GenBank/DDBJ databases">
        <title>Large-scale bioinformatics analysis of Bacillus genomes uncovers conserved roles of natural products in bacterial physiology.</title>
        <authorList>
            <consortium name="Agbiome Team Llc"/>
            <person name="Bleich R.M."/>
            <person name="Kirk G.J."/>
            <person name="Santa Maria K.C."/>
            <person name="Allen S.E."/>
            <person name="Farag S."/>
            <person name="Shank E.A."/>
            <person name="Bowers A."/>
        </authorList>
    </citation>
    <scope>NUCLEOTIDE SEQUENCE [LARGE SCALE GENOMIC DNA]</scope>
    <source>
        <strain evidence="1 2">AFS005140</strain>
    </source>
</reference>
<dbReference type="EMBL" id="NTYF01000023">
    <property type="protein sequence ID" value="PER55569.1"/>
    <property type="molecule type" value="Genomic_DNA"/>
</dbReference>
<proteinExistence type="predicted"/>
<accession>A0ABD6S6V4</accession>
<gene>
    <name evidence="1" type="ORF">CN495_07390</name>
</gene>
<dbReference type="AlphaFoldDB" id="A0ABD6S6V4"/>
<dbReference type="RefSeq" id="WP_098316921.1">
    <property type="nucleotide sequence ID" value="NZ_NTYF01000023.1"/>
</dbReference>
<comment type="caution">
    <text evidence="1">The sequence shown here is derived from an EMBL/GenBank/DDBJ whole genome shotgun (WGS) entry which is preliminary data.</text>
</comment>
<evidence type="ECO:0000313" key="2">
    <source>
        <dbReference type="Proteomes" id="UP000219897"/>
    </source>
</evidence>
<evidence type="ECO:0000313" key="1">
    <source>
        <dbReference type="EMBL" id="PER55569.1"/>
    </source>
</evidence>
<protein>
    <submittedName>
        <fullName evidence="1">Uncharacterized protein</fullName>
    </submittedName>
</protein>
<dbReference type="Proteomes" id="UP000219897">
    <property type="component" value="Unassembled WGS sequence"/>
</dbReference>
<organism evidence="1 2">
    <name type="scientific">Bacillus thuringiensis</name>
    <dbReference type="NCBI Taxonomy" id="1428"/>
    <lineage>
        <taxon>Bacteria</taxon>
        <taxon>Bacillati</taxon>
        <taxon>Bacillota</taxon>
        <taxon>Bacilli</taxon>
        <taxon>Bacillales</taxon>
        <taxon>Bacillaceae</taxon>
        <taxon>Bacillus</taxon>
        <taxon>Bacillus cereus group</taxon>
    </lineage>
</organism>
<name>A0ABD6S6V4_BACTU</name>